<protein>
    <submittedName>
        <fullName evidence="2">Rhodanese-like domain-containing protein</fullName>
    </submittedName>
</protein>
<evidence type="ECO:0000313" key="3">
    <source>
        <dbReference type="Proteomes" id="UP000649604"/>
    </source>
</evidence>
<accession>A0A9D5JUY3</accession>
<dbReference type="InterPro" id="IPR001763">
    <property type="entry name" value="Rhodanese-like_dom"/>
</dbReference>
<dbReference type="CDD" id="cd00158">
    <property type="entry name" value="RHOD"/>
    <property type="match status" value="1"/>
</dbReference>
<dbReference type="SUPFAM" id="SSF52821">
    <property type="entry name" value="Rhodanese/Cell cycle control phosphatase"/>
    <property type="match status" value="1"/>
</dbReference>
<dbReference type="Pfam" id="PF00581">
    <property type="entry name" value="Rhodanese"/>
    <property type="match status" value="1"/>
</dbReference>
<dbReference type="PANTHER" id="PTHR43031">
    <property type="entry name" value="FAD-DEPENDENT OXIDOREDUCTASE"/>
    <property type="match status" value="1"/>
</dbReference>
<dbReference type="EMBL" id="WJJP01000190">
    <property type="protein sequence ID" value="MBD3324131.1"/>
    <property type="molecule type" value="Genomic_DNA"/>
</dbReference>
<dbReference type="Proteomes" id="UP000649604">
    <property type="component" value="Unassembled WGS sequence"/>
</dbReference>
<evidence type="ECO:0000259" key="1">
    <source>
        <dbReference type="PROSITE" id="PS50206"/>
    </source>
</evidence>
<dbReference type="Gene3D" id="3.40.250.10">
    <property type="entry name" value="Rhodanese-like domain"/>
    <property type="match status" value="1"/>
</dbReference>
<dbReference type="AlphaFoldDB" id="A0A9D5JUY3"/>
<proteinExistence type="predicted"/>
<sequence length="152" mass="17827">MHQFFRTYRPMVFFLIILIGMIGLDLWQRSDAEESAPNVHHEQILQDIAPQEAQALIQEHQGEEDFVILDVRTPREFEGGRLEQAVNLDYYSENFREALNKLDKDKMYLVYCRSGSRSRQTLRLMEDLNFSHAYNLSGGILRWHSQGLPVVQ</sequence>
<gene>
    <name evidence="2" type="ORF">GF339_06075</name>
</gene>
<feature type="domain" description="Rhodanese" evidence="1">
    <location>
        <begin position="62"/>
        <end position="152"/>
    </location>
</feature>
<evidence type="ECO:0000313" key="2">
    <source>
        <dbReference type="EMBL" id="MBD3324131.1"/>
    </source>
</evidence>
<dbReference type="PROSITE" id="PS50206">
    <property type="entry name" value="RHODANESE_3"/>
    <property type="match status" value="1"/>
</dbReference>
<dbReference type="InterPro" id="IPR036873">
    <property type="entry name" value="Rhodanese-like_dom_sf"/>
</dbReference>
<dbReference type="InterPro" id="IPR050229">
    <property type="entry name" value="GlpE_sulfurtransferase"/>
</dbReference>
<reference evidence="2" key="1">
    <citation type="submission" date="2019-11" db="EMBL/GenBank/DDBJ databases">
        <title>Microbial mats filling the niche in hypersaline microbial mats.</title>
        <authorList>
            <person name="Wong H.L."/>
            <person name="Macleod F.I."/>
            <person name="White R.A. III"/>
            <person name="Burns B.P."/>
        </authorList>
    </citation>
    <scope>NUCLEOTIDE SEQUENCE</scope>
    <source>
        <strain evidence="2">Rbin_158</strain>
    </source>
</reference>
<dbReference type="PANTHER" id="PTHR43031:SF16">
    <property type="entry name" value="OXIDOREDUCTASE"/>
    <property type="match status" value="1"/>
</dbReference>
<name>A0A9D5JUY3_9BACT</name>
<comment type="caution">
    <text evidence="2">The sequence shown here is derived from an EMBL/GenBank/DDBJ whole genome shotgun (WGS) entry which is preliminary data.</text>
</comment>
<organism evidence="2 3">
    <name type="scientific">candidate division KSB3 bacterium</name>
    <dbReference type="NCBI Taxonomy" id="2044937"/>
    <lineage>
        <taxon>Bacteria</taxon>
        <taxon>candidate division KSB3</taxon>
    </lineage>
</organism>
<dbReference type="SMART" id="SM00450">
    <property type="entry name" value="RHOD"/>
    <property type="match status" value="1"/>
</dbReference>